<gene>
    <name evidence="3" type="ORF">SERLADRAFT_467071</name>
</gene>
<evidence type="ECO:0000313" key="3">
    <source>
        <dbReference type="EMBL" id="EGO24175.1"/>
    </source>
</evidence>
<dbReference type="SUPFAM" id="SSF53383">
    <property type="entry name" value="PLP-dependent transferases"/>
    <property type="match status" value="1"/>
</dbReference>
<feature type="domain" description="Aminotransferase class V" evidence="2">
    <location>
        <begin position="191"/>
        <end position="369"/>
    </location>
</feature>
<sequence>MAALELRSTFAKHLDVEALYKTDPPKFGHDMHKVFGFDPKYINLNHGSYGSLPLPVRAECDRLTSEIESSPDRFLRLIGINHLNEVRERIAKFIGANTDEIVIVNNASHGIGTILRNIEWHKGDIILGTTTTYGAVSQAIKYLADIPPNPDISTFNLQFPISHSEIIIAFREHIRKLTQRPDAQDYPERKTVAVIDSIVSNPGARLPWKEMVSICKEAGVWTVVDAAHSIGQEPNINLSEAQPDFWVSNCHKWLLSKRGCAVLYVPHRNQHIIKSPIPTPVTYLSPHDEDYHGPELFTKMFEWTGTIDFVPYFSVTAVFDFRKWIGGEEKIYEYCHNLALTGGKRLAQIMGTSVMDEDGELTYNMVNVELPIPGTIQPTSEIDALIKTRLLLDRNMYAAHFHHNGKWWTRCSTQIWNEISDFEALGEAFNDISLEVVKSAGNQHVTCTTDNRCIVS</sequence>
<dbReference type="InterPro" id="IPR015424">
    <property type="entry name" value="PyrdxlP-dep_Trfase"/>
</dbReference>
<dbReference type="OrthoDB" id="5978656at2759"/>
<dbReference type="AlphaFoldDB" id="F8NXY3"/>
<dbReference type="Proteomes" id="UP000008064">
    <property type="component" value="Unassembled WGS sequence"/>
</dbReference>
<evidence type="ECO:0000259" key="2">
    <source>
        <dbReference type="Pfam" id="PF00266"/>
    </source>
</evidence>
<proteinExistence type="predicted"/>
<feature type="domain" description="Aminotransferase class V" evidence="2">
    <location>
        <begin position="82"/>
        <end position="143"/>
    </location>
</feature>
<dbReference type="HOGENOM" id="CLU_003433_3_0_1"/>
<accession>F8NXY3</accession>
<dbReference type="KEGG" id="sla:SERLADRAFT_467071"/>
<dbReference type="InterPro" id="IPR015422">
    <property type="entry name" value="PyrdxlP-dep_Trfase_small"/>
</dbReference>
<dbReference type="InterPro" id="IPR015421">
    <property type="entry name" value="PyrdxlP-dep_Trfase_major"/>
</dbReference>
<dbReference type="Pfam" id="PF00266">
    <property type="entry name" value="Aminotran_5"/>
    <property type="match status" value="2"/>
</dbReference>
<keyword evidence="1" id="KW-0663">Pyridoxal phosphate</keyword>
<name>F8NXY3_SERL9</name>
<dbReference type="PANTHER" id="PTHR43092:SF2">
    <property type="entry name" value="HERCYNYLCYSTEINE SULFOXIDE LYASE"/>
    <property type="match status" value="1"/>
</dbReference>
<dbReference type="Gene3D" id="3.90.1150.10">
    <property type="entry name" value="Aspartate Aminotransferase, domain 1"/>
    <property type="match status" value="1"/>
</dbReference>
<dbReference type="RefSeq" id="XP_007318194.1">
    <property type="nucleotide sequence ID" value="XM_007318132.1"/>
</dbReference>
<evidence type="ECO:0000256" key="1">
    <source>
        <dbReference type="ARBA" id="ARBA00022898"/>
    </source>
</evidence>
<dbReference type="PANTHER" id="PTHR43092">
    <property type="entry name" value="L-CYSTEINE DESULFHYDRASE"/>
    <property type="match status" value="1"/>
</dbReference>
<reference evidence="3" key="1">
    <citation type="submission" date="2011-04" db="EMBL/GenBank/DDBJ databases">
        <title>Evolution of plant cell wall degrading machinery underlies the functional diversity of forest fungi.</title>
        <authorList>
            <consortium name="US DOE Joint Genome Institute (JGI-PGF)"/>
            <person name="Eastwood D.C."/>
            <person name="Floudas D."/>
            <person name="Binder M."/>
            <person name="Majcherczyk A."/>
            <person name="Schneider P."/>
            <person name="Aerts A."/>
            <person name="Asiegbu F.O."/>
            <person name="Baker S.E."/>
            <person name="Barry K."/>
            <person name="Bendiksby M."/>
            <person name="Blumentritt M."/>
            <person name="Coutinho P.M."/>
            <person name="Cullen D."/>
            <person name="Cullen D."/>
            <person name="Gathman A."/>
            <person name="Goodell B."/>
            <person name="Henrissat B."/>
            <person name="Ihrmark K."/>
            <person name="Kauserud H."/>
            <person name="Kohler A."/>
            <person name="LaButti K."/>
            <person name="Lapidus A."/>
            <person name="Lavin J.L."/>
            <person name="Lee Y.-H."/>
            <person name="Lindquist E."/>
            <person name="Lilly W."/>
            <person name="Lucas S."/>
            <person name="Morin E."/>
            <person name="Murat C."/>
            <person name="Oguiza J.A."/>
            <person name="Park J."/>
            <person name="Pisabarro A.G."/>
            <person name="Riley R."/>
            <person name="Rosling A."/>
            <person name="Salamov A."/>
            <person name="Schmidt O."/>
            <person name="Schmutz J."/>
            <person name="Skrede I."/>
            <person name="Stenlid J."/>
            <person name="Wiebenga A."/>
            <person name="Xie X."/>
            <person name="Kues U."/>
            <person name="Hibbett D.S."/>
            <person name="Hoffmeister D."/>
            <person name="Hogberg N."/>
            <person name="Martin F."/>
            <person name="Grigoriev I.V."/>
            <person name="Watkinson S.C."/>
        </authorList>
    </citation>
    <scope>NUCLEOTIDE SEQUENCE</scope>
    <source>
        <strain evidence="3">S7.9</strain>
    </source>
</reference>
<dbReference type="InterPro" id="IPR000192">
    <property type="entry name" value="Aminotrans_V_dom"/>
</dbReference>
<dbReference type="EMBL" id="GL945434">
    <property type="protein sequence ID" value="EGO24175.1"/>
    <property type="molecule type" value="Genomic_DNA"/>
</dbReference>
<dbReference type="Gene3D" id="3.40.640.10">
    <property type="entry name" value="Type I PLP-dependent aspartate aminotransferase-like (Major domain)"/>
    <property type="match status" value="1"/>
</dbReference>
<protein>
    <recommendedName>
        <fullName evidence="2">Aminotransferase class V domain-containing protein</fullName>
    </recommendedName>
</protein>
<organism>
    <name type="scientific">Serpula lacrymans var. lacrymans (strain S7.9)</name>
    <name type="common">Dry rot fungus</name>
    <dbReference type="NCBI Taxonomy" id="578457"/>
    <lineage>
        <taxon>Eukaryota</taxon>
        <taxon>Fungi</taxon>
        <taxon>Dikarya</taxon>
        <taxon>Basidiomycota</taxon>
        <taxon>Agaricomycotina</taxon>
        <taxon>Agaricomycetes</taxon>
        <taxon>Agaricomycetidae</taxon>
        <taxon>Boletales</taxon>
        <taxon>Coniophorineae</taxon>
        <taxon>Serpulaceae</taxon>
        <taxon>Serpula</taxon>
    </lineage>
</organism>
<dbReference type="GeneID" id="18819170"/>